<evidence type="ECO:0000256" key="11">
    <source>
        <dbReference type="ARBA" id="ARBA00023180"/>
    </source>
</evidence>
<name>A0A673W528_SALTR</name>
<reference evidence="16" key="2">
    <citation type="submission" date="2025-09" db="UniProtKB">
        <authorList>
            <consortium name="Ensembl"/>
        </authorList>
    </citation>
    <scope>IDENTIFICATION</scope>
</reference>
<dbReference type="PROSITE" id="PS51767">
    <property type="entry name" value="PEPTIDASE_A1"/>
    <property type="match status" value="1"/>
</dbReference>
<dbReference type="SUPFAM" id="SSF50630">
    <property type="entry name" value="Acid proteases"/>
    <property type="match status" value="1"/>
</dbReference>
<dbReference type="Gene3D" id="2.40.70.10">
    <property type="entry name" value="Acid Proteases"/>
    <property type="match status" value="1"/>
</dbReference>
<keyword evidence="10 13" id="KW-1015">Disulfide bond</keyword>
<evidence type="ECO:0000256" key="3">
    <source>
        <dbReference type="ARBA" id="ARBA00007447"/>
    </source>
</evidence>
<keyword evidence="11" id="KW-0325">Glycoprotein</keyword>
<comment type="catalytic activity">
    <reaction evidence="1">
        <text>Specificity similar to, but narrower than, that of pepsin A. Does not cleave the 4-Gln-|-His-5 bond in B chain of insulin.</text>
        <dbReference type="EC" id="3.4.23.5"/>
    </reaction>
</comment>
<comment type="similarity">
    <text evidence="3">Belongs to the peptidase A1 family.</text>
</comment>
<dbReference type="Pfam" id="PF07966">
    <property type="entry name" value="A1_Propeptide"/>
    <property type="match status" value="1"/>
</dbReference>
<feature type="domain" description="Peptidase A1" evidence="15">
    <location>
        <begin position="81"/>
        <end position="182"/>
    </location>
</feature>
<evidence type="ECO:0000256" key="8">
    <source>
        <dbReference type="ARBA" id="ARBA00022801"/>
    </source>
</evidence>
<dbReference type="GO" id="GO:0005764">
    <property type="term" value="C:lysosome"/>
    <property type="evidence" value="ECO:0007669"/>
    <property type="project" value="UniProtKB-SubCell"/>
</dbReference>
<dbReference type="PANTHER" id="PTHR47966:SF42">
    <property type="entry name" value="CATHEPSIN D"/>
    <property type="match status" value="1"/>
</dbReference>
<dbReference type="InterPro" id="IPR033121">
    <property type="entry name" value="PEPTIDASE_A1"/>
</dbReference>
<evidence type="ECO:0000313" key="17">
    <source>
        <dbReference type="Proteomes" id="UP000472277"/>
    </source>
</evidence>
<dbReference type="InterPro" id="IPR001969">
    <property type="entry name" value="Aspartic_peptidase_AS"/>
</dbReference>
<keyword evidence="12" id="KW-0458">Lysosome</keyword>
<dbReference type="FunFam" id="2.40.70.10:FF:000008">
    <property type="entry name" value="Cathepsin D"/>
    <property type="match status" value="1"/>
</dbReference>
<feature type="transmembrane region" description="Helical" evidence="14">
    <location>
        <begin position="6"/>
        <end position="25"/>
    </location>
</feature>
<dbReference type="GeneTree" id="ENSGT00940000155733"/>
<keyword evidence="14" id="KW-0812">Transmembrane</keyword>
<feature type="disulfide bond" evidence="13">
    <location>
        <begin position="112"/>
        <end position="119"/>
    </location>
</feature>
<evidence type="ECO:0000256" key="14">
    <source>
        <dbReference type="SAM" id="Phobius"/>
    </source>
</evidence>
<reference evidence="16" key="1">
    <citation type="submission" date="2025-08" db="UniProtKB">
        <authorList>
            <consortium name="Ensembl"/>
        </authorList>
    </citation>
    <scope>IDENTIFICATION</scope>
</reference>
<dbReference type="InterPro" id="IPR021109">
    <property type="entry name" value="Peptidase_aspartic_dom_sf"/>
</dbReference>
<keyword evidence="9" id="KW-0865">Zymogen</keyword>
<gene>
    <name evidence="16" type="primary">CTSD</name>
    <name evidence="16" type="synonym">LOC115203603</name>
</gene>
<evidence type="ECO:0000256" key="4">
    <source>
        <dbReference type="ARBA" id="ARBA00011930"/>
    </source>
</evidence>
<evidence type="ECO:0000256" key="6">
    <source>
        <dbReference type="ARBA" id="ARBA00022670"/>
    </source>
</evidence>
<evidence type="ECO:0000256" key="13">
    <source>
        <dbReference type="PIRSR" id="PIRSR601461-2"/>
    </source>
</evidence>
<evidence type="ECO:0000259" key="15">
    <source>
        <dbReference type="PROSITE" id="PS51767"/>
    </source>
</evidence>
<dbReference type="InterPro" id="IPR001461">
    <property type="entry name" value="Aspartic_peptidase_A1"/>
</dbReference>
<dbReference type="GO" id="GO:0004190">
    <property type="term" value="F:aspartic-type endopeptidase activity"/>
    <property type="evidence" value="ECO:0007669"/>
    <property type="project" value="UniProtKB-KW"/>
</dbReference>
<evidence type="ECO:0000256" key="5">
    <source>
        <dbReference type="ARBA" id="ARBA00015582"/>
    </source>
</evidence>
<keyword evidence="17" id="KW-1185">Reference proteome</keyword>
<accession>A0A673W528</accession>
<comment type="subcellular location">
    <subcellularLocation>
        <location evidence="2">Lysosome</location>
    </subcellularLocation>
</comment>
<keyword evidence="8" id="KW-0378">Hydrolase</keyword>
<dbReference type="Ensembl" id="ENSSTUT00000003952.1">
    <property type="protein sequence ID" value="ENSSTUP00000003727.1"/>
    <property type="gene ID" value="ENSSTUG00000001706.1"/>
</dbReference>
<keyword evidence="7" id="KW-0064">Aspartyl protease</keyword>
<dbReference type="GO" id="GO:0006508">
    <property type="term" value="P:proteolysis"/>
    <property type="evidence" value="ECO:0007669"/>
    <property type="project" value="UniProtKB-KW"/>
</dbReference>
<evidence type="ECO:0000256" key="10">
    <source>
        <dbReference type="ARBA" id="ARBA00023157"/>
    </source>
</evidence>
<dbReference type="PANTHER" id="PTHR47966">
    <property type="entry name" value="BETA-SITE APP-CLEAVING ENZYME, ISOFORM A-RELATED"/>
    <property type="match status" value="1"/>
</dbReference>
<evidence type="ECO:0000256" key="9">
    <source>
        <dbReference type="ARBA" id="ARBA00023145"/>
    </source>
</evidence>
<protein>
    <recommendedName>
        <fullName evidence="5">Cathepsin D</fullName>
        <ecNumber evidence="4">3.4.23.5</ecNumber>
    </recommendedName>
</protein>
<dbReference type="Pfam" id="PF00026">
    <property type="entry name" value="Asp"/>
    <property type="match status" value="1"/>
</dbReference>
<organism evidence="16 17">
    <name type="scientific">Salmo trutta</name>
    <name type="common">Brown trout</name>
    <dbReference type="NCBI Taxonomy" id="8032"/>
    <lineage>
        <taxon>Eukaryota</taxon>
        <taxon>Metazoa</taxon>
        <taxon>Chordata</taxon>
        <taxon>Craniata</taxon>
        <taxon>Vertebrata</taxon>
        <taxon>Euteleostomi</taxon>
        <taxon>Actinopterygii</taxon>
        <taxon>Neopterygii</taxon>
        <taxon>Teleostei</taxon>
        <taxon>Protacanthopterygii</taxon>
        <taxon>Salmoniformes</taxon>
        <taxon>Salmonidae</taxon>
        <taxon>Salmoninae</taxon>
        <taxon>Salmo</taxon>
    </lineage>
</organism>
<evidence type="ECO:0000313" key="16">
    <source>
        <dbReference type="Ensembl" id="ENSSTUP00000003727.1"/>
    </source>
</evidence>
<dbReference type="InterPro" id="IPR012848">
    <property type="entry name" value="Aspartic_peptidase_N"/>
</dbReference>
<dbReference type="Proteomes" id="UP000472277">
    <property type="component" value="Chromosome 12"/>
</dbReference>
<proteinExistence type="inferred from homology"/>
<dbReference type="PROSITE" id="PS00141">
    <property type="entry name" value="ASP_PROTEASE"/>
    <property type="match status" value="1"/>
</dbReference>
<dbReference type="AlphaFoldDB" id="A0A673W528"/>
<keyword evidence="6" id="KW-0645">Protease</keyword>
<keyword evidence="14" id="KW-0472">Membrane</keyword>
<evidence type="ECO:0000256" key="1">
    <source>
        <dbReference type="ARBA" id="ARBA00000585"/>
    </source>
</evidence>
<keyword evidence="14" id="KW-1133">Transmembrane helix</keyword>
<evidence type="ECO:0000256" key="2">
    <source>
        <dbReference type="ARBA" id="ARBA00004371"/>
    </source>
</evidence>
<sequence>MSPSLSLPLYLSLFPFLSFSLSYRIPLRKFRSIRRTLTDSGRAAEELLAGKEYTKYNNLGFPSSRNGPTPETLKNFMDAQYYGEIGLGTPAQTFTVVFDTGSSNLWVPSVHCSFTDIACLLHHKYNGAKSSTYVKNGTAFAIQYGSDFLPEWLHGPGHPRPRRAAVDPGRCIHWPILHCVRP</sequence>
<dbReference type="EC" id="3.4.23.5" evidence="4"/>
<evidence type="ECO:0000256" key="12">
    <source>
        <dbReference type="ARBA" id="ARBA00023228"/>
    </source>
</evidence>
<evidence type="ECO:0000256" key="7">
    <source>
        <dbReference type="ARBA" id="ARBA00022750"/>
    </source>
</evidence>